<reference evidence="2" key="1">
    <citation type="submission" date="2016-11" db="UniProtKB">
        <authorList>
            <consortium name="WormBaseParasite"/>
        </authorList>
    </citation>
    <scope>IDENTIFICATION</scope>
</reference>
<evidence type="ECO:0000313" key="1">
    <source>
        <dbReference type="Proteomes" id="UP000095281"/>
    </source>
</evidence>
<name>A0A1I8B2S7_MELHA</name>
<organism evidence="1 2">
    <name type="scientific">Meloidogyne hapla</name>
    <name type="common">Root-knot nematode worm</name>
    <dbReference type="NCBI Taxonomy" id="6305"/>
    <lineage>
        <taxon>Eukaryota</taxon>
        <taxon>Metazoa</taxon>
        <taxon>Ecdysozoa</taxon>
        <taxon>Nematoda</taxon>
        <taxon>Chromadorea</taxon>
        <taxon>Rhabditida</taxon>
        <taxon>Tylenchina</taxon>
        <taxon>Tylenchomorpha</taxon>
        <taxon>Tylenchoidea</taxon>
        <taxon>Meloidogynidae</taxon>
        <taxon>Meloidogyninae</taxon>
        <taxon>Meloidogyne</taxon>
    </lineage>
</organism>
<sequence>MDLAKEFIGEVLNERICLASNFSSNLFSSGNEKKNLTTSSCPTAISTNKQQELAMIEANKYLENSMSVSIHVLLGHSECKEVGDKMCSAMQDTEVWTFKLHHQRPPDSIGRPPMLPLFLKQALRSQLHFSPLRSWLTAKTLPNGLFPVVRVLASDHLLLNSISSQVQSHKFPACCCSTTASGGGGIWLELCVQWLKREYFLSKAPILCPSIE</sequence>
<accession>A0A1I8B2S7</accession>
<dbReference type="Proteomes" id="UP000095281">
    <property type="component" value="Unplaced"/>
</dbReference>
<evidence type="ECO:0000313" key="2">
    <source>
        <dbReference type="WBParaSite" id="MhA1_Contig1305.frz3.gene14"/>
    </source>
</evidence>
<protein>
    <submittedName>
        <fullName evidence="2">Uncharacterized protein</fullName>
    </submittedName>
</protein>
<keyword evidence="1" id="KW-1185">Reference proteome</keyword>
<dbReference type="AlphaFoldDB" id="A0A1I8B2S7"/>
<dbReference type="WBParaSite" id="MhA1_Contig1305.frz3.gene14">
    <property type="protein sequence ID" value="MhA1_Contig1305.frz3.gene14"/>
    <property type="gene ID" value="MhA1_Contig1305.frz3.gene14"/>
</dbReference>
<proteinExistence type="predicted"/>